<sequence length="135" mass="14101">MAYPSENRPTQPSVPPLPDPEGPPAETAPPLPDELARTLAGLGPAGEAPPGPAVPRTRASMLWVAAWPAVALLILLIVFVAQNTGGVPISFLWMDGRIPLALALLLAGVAGAVIAMAVAGARIAQLRRLVRKRRR</sequence>
<dbReference type="InterPro" id="IPR010445">
    <property type="entry name" value="LapA_dom"/>
</dbReference>
<evidence type="ECO:0000313" key="8">
    <source>
        <dbReference type="EMBL" id="PRY19995.1"/>
    </source>
</evidence>
<feature type="compositionally biased region" description="Pro residues" evidence="5">
    <location>
        <begin position="12"/>
        <end position="32"/>
    </location>
</feature>
<keyword evidence="2 6" id="KW-0812">Transmembrane</keyword>
<gene>
    <name evidence="8" type="ORF">CLV70_12633</name>
</gene>
<evidence type="ECO:0000256" key="6">
    <source>
        <dbReference type="SAM" id="Phobius"/>
    </source>
</evidence>
<evidence type="ECO:0000256" key="1">
    <source>
        <dbReference type="ARBA" id="ARBA00022475"/>
    </source>
</evidence>
<feature type="transmembrane region" description="Helical" evidence="6">
    <location>
        <begin position="101"/>
        <end position="124"/>
    </location>
</feature>
<evidence type="ECO:0000256" key="2">
    <source>
        <dbReference type="ARBA" id="ARBA00022692"/>
    </source>
</evidence>
<keyword evidence="3 6" id="KW-1133">Transmembrane helix</keyword>
<protein>
    <submittedName>
        <fullName evidence="8">Putative integral membrane protein</fullName>
    </submittedName>
</protein>
<dbReference type="Pfam" id="PF06305">
    <property type="entry name" value="LapA_dom"/>
    <property type="match status" value="1"/>
</dbReference>
<dbReference type="RefSeq" id="WP_106130779.1">
    <property type="nucleotide sequence ID" value="NZ_PVZG01000026.1"/>
</dbReference>
<dbReference type="Proteomes" id="UP000239209">
    <property type="component" value="Unassembled WGS sequence"/>
</dbReference>
<comment type="caution">
    <text evidence="8">The sequence shown here is derived from an EMBL/GenBank/DDBJ whole genome shotgun (WGS) entry which is preliminary data.</text>
</comment>
<dbReference type="EMBL" id="PVZG01000026">
    <property type="protein sequence ID" value="PRY19995.1"/>
    <property type="molecule type" value="Genomic_DNA"/>
</dbReference>
<evidence type="ECO:0000313" key="9">
    <source>
        <dbReference type="Proteomes" id="UP000239209"/>
    </source>
</evidence>
<feature type="transmembrane region" description="Helical" evidence="6">
    <location>
        <begin position="61"/>
        <end position="81"/>
    </location>
</feature>
<feature type="domain" description="Lipopolysaccharide assembly protein A" evidence="7">
    <location>
        <begin position="82"/>
        <end position="135"/>
    </location>
</feature>
<evidence type="ECO:0000259" key="7">
    <source>
        <dbReference type="Pfam" id="PF06305"/>
    </source>
</evidence>
<dbReference type="GO" id="GO:0005886">
    <property type="term" value="C:plasma membrane"/>
    <property type="evidence" value="ECO:0007669"/>
    <property type="project" value="InterPro"/>
</dbReference>
<reference evidence="8 9" key="1">
    <citation type="submission" date="2018-03" db="EMBL/GenBank/DDBJ databases">
        <title>Genomic Encyclopedia of Archaeal and Bacterial Type Strains, Phase II (KMG-II): from individual species to whole genera.</title>
        <authorList>
            <person name="Goeker M."/>
        </authorList>
    </citation>
    <scope>NUCLEOTIDE SEQUENCE [LARGE SCALE GENOMIC DNA]</scope>
    <source>
        <strain evidence="8 9">DSM 45348</strain>
    </source>
</reference>
<dbReference type="AlphaFoldDB" id="A0A2T0RFR0"/>
<feature type="region of interest" description="Disordered" evidence="5">
    <location>
        <begin position="1"/>
        <end position="54"/>
    </location>
</feature>
<keyword evidence="4 6" id="KW-0472">Membrane</keyword>
<keyword evidence="9" id="KW-1185">Reference proteome</keyword>
<keyword evidence="1" id="KW-1003">Cell membrane</keyword>
<evidence type="ECO:0000256" key="3">
    <source>
        <dbReference type="ARBA" id="ARBA00022989"/>
    </source>
</evidence>
<evidence type="ECO:0000256" key="4">
    <source>
        <dbReference type="ARBA" id="ARBA00023136"/>
    </source>
</evidence>
<organism evidence="8 9">
    <name type="scientific">Pseudosporangium ferrugineum</name>
    <dbReference type="NCBI Taxonomy" id="439699"/>
    <lineage>
        <taxon>Bacteria</taxon>
        <taxon>Bacillati</taxon>
        <taxon>Actinomycetota</taxon>
        <taxon>Actinomycetes</taxon>
        <taxon>Micromonosporales</taxon>
        <taxon>Micromonosporaceae</taxon>
        <taxon>Pseudosporangium</taxon>
    </lineage>
</organism>
<accession>A0A2T0RFR0</accession>
<name>A0A2T0RFR0_9ACTN</name>
<proteinExistence type="predicted"/>
<evidence type="ECO:0000256" key="5">
    <source>
        <dbReference type="SAM" id="MobiDB-lite"/>
    </source>
</evidence>